<feature type="repeat" description="ANK" evidence="3">
    <location>
        <begin position="95"/>
        <end position="127"/>
    </location>
</feature>
<sequence length="157" mass="17496">MSHKDEFCEHNCGCTNYTAVQSLEEMDFVKGIWYAAQNGDYDRVQKLLESGKYNTDHRDSAGYTPLHYAARNGHLQVCKYLVQRGSDVNAVTKCGKATALHRACTAGKIDVVKFLISQNANVNLKDADGKTAFDRAVNSNHHDICNLLKGQDNIDEQ</sequence>
<evidence type="ECO:0000256" key="2">
    <source>
        <dbReference type="ARBA" id="ARBA00023043"/>
    </source>
</evidence>
<dbReference type="Gene3D" id="1.25.40.20">
    <property type="entry name" value="Ankyrin repeat-containing domain"/>
    <property type="match status" value="1"/>
</dbReference>
<dbReference type="PANTHER" id="PTHR24171:SF9">
    <property type="entry name" value="ANKYRIN REPEAT DOMAIN-CONTAINING PROTEIN 39"/>
    <property type="match status" value="1"/>
</dbReference>
<keyword evidence="4" id="KW-1185">Reference proteome</keyword>
<dbReference type="GeneID" id="115875424"/>
<dbReference type="RefSeq" id="XP_030746740.1">
    <property type="nucleotide sequence ID" value="XM_030890880.1"/>
</dbReference>
<dbReference type="InParanoid" id="A0A6J2X6W8"/>
<dbReference type="PRINTS" id="PR01415">
    <property type="entry name" value="ANKYRIN"/>
</dbReference>
<keyword evidence="2 3" id="KW-0040">ANK repeat</keyword>
<dbReference type="PROSITE" id="PS50297">
    <property type="entry name" value="ANK_REP_REGION"/>
    <property type="match status" value="2"/>
</dbReference>
<feature type="repeat" description="ANK" evidence="3">
    <location>
        <begin position="61"/>
        <end position="93"/>
    </location>
</feature>
<dbReference type="SUPFAM" id="SSF48403">
    <property type="entry name" value="Ankyrin repeat"/>
    <property type="match status" value="1"/>
</dbReference>
<evidence type="ECO:0000256" key="1">
    <source>
        <dbReference type="ARBA" id="ARBA00022737"/>
    </source>
</evidence>
<dbReference type="PANTHER" id="PTHR24171">
    <property type="entry name" value="ANKYRIN REPEAT DOMAIN-CONTAINING PROTEIN 39-RELATED"/>
    <property type="match status" value="1"/>
</dbReference>
<dbReference type="OrthoDB" id="539213at2759"/>
<reference evidence="5" key="1">
    <citation type="submission" date="2025-08" db="UniProtKB">
        <authorList>
            <consortium name="RefSeq"/>
        </authorList>
    </citation>
    <scope>IDENTIFICATION</scope>
    <source>
        <tissue evidence="5">Gonads</tissue>
    </source>
</reference>
<protein>
    <submittedName>
        <fullName evidence="5">Ankyrin repeat domain-containing protein 39-like</fullName>
    </submittedName>
</protein>
<dbReference type="InterPro" id="IPR002110">
    <property type="entry name" value="Ankyrin_rpt"/>
</dbReference>
<accession>A0A6J2X6W8</accession>
<evidence type="ECO:0000256" key="3">
    <source>
        <dbReference type="PROSITE-ProRule" id="PRU00023"/>
    </source>
</evidence>
<proteinExistence type="predicted"/>
<organism evidence="4 5">
    <name type="scientific">Sitophilus oryzae</name>
    <name type="common">Rice weevil</name>
    <name type="synonym">Curculio oryzae</name>
    <dbReference type="NCBI Taxonomy" id="7048"/>
    <lineage>
        <taxon>Eukaryota</taxon>
        <taxon>Metazoa</taxon>
        <taxon>Ecdysozoa</taxon>
        <taxon>Arthropoda</taxon>
        <taxon>Hexapoda</taxon>
        <taxon>Insecta</taxon>
        <taxon>Pterygota</taxon>
        <taxon>Neoptera</taxon>
        <taxon>Endopterygota</taxon>
        <taxon>Coleoptera</taxon>
        <taxon>Polyphaga</taxon>
        <taxon>Cucujiformia</taxon>
        <taxon>Curculionidae</taxon>
        <taxon>Dryophthorinae</taxon>
        <taxon>Sitophilus</taxon>
    </lineage>
</organism>
<dbReference type="Pfam" id="PF12796">
    <property type="entry name" value="Ank_2"/>
    <property type="match status" value="1"/>
</dbReference>
<dbReference type="AlphaFoldDB" id="A0A6J2X6W8"/>
<keyword evidence="1" id="KW-0677">Repeat</keyword>
<dbReference type="KEGG" id="soy:115875424"/>
<name>A0A6J2X6W8_SITOR</name>
<evidence type="ECO:0000313" key="5">
    <source>
        <dbReference type="RefSeq" id="XP_030746740.1"/>
    </source>
</evidence>
<evidence type="ECO:0000313" key="4">
    <source>
        <dbReference type="Proteomes" id="UP000504635"/>
    </source>
</evidence>
<dbReference type="Proteomes" id="UP000504635">
    <property type="component" value="Unplaced"/>
</dbReference>
<dbReference type="PROSITE" id="PS50088">
    <property type="entry name" value="ANK_REPEAT"/>
    <property type="match status" value="2"/>
</dbReference>
<dbReference type="SMART" id="SM00248">
    <property type="entry name" value="ANK"/>
    <property type="match status" value="4"/>
</dbReference>
<dbReference type="InterPro" id="IPR036770">
    <property type="entry name" value="Ankyrin_rpt-contain_sf"/>
</dbReference>
<gene>
    <name evidence="5" type="primary">LOC115875424</name>
</gene>